<sequence length="758" mass="89169">MSENDTENDLLCSSSLQQRSSKFKHFVSDHHPFYGHQQQQQQQQHHKSYDDDQRPLLSNYVQISGYLKTNLDVLYDYYNENRIHQHQKQSQQSLNYYDQSSKIKKMMIIDENFLTEWYRLMYALIERLDDIVCDAYKSCGFGCFVHHMAYCLIAALALNRTLILYPSIENFGFSDEISSSSKNNHYYQRLFKSFKSINSICDINSSDGGGGGDGGPQQQKSPSNDWMSNAVNINDVINHKQNQKLKTIDRNNNNDDDDDDNIELIYLPIIENLDNRAKFRPMAIPEQLRKHLEQLTRMPFVVFLGSIISYIMRLNDEFERKFLQYRQRIKFRINDDDNDDDEIFIGIHVRRTDKLFGEGEYYPLSDYMKIVQRIYDRIDIQDAMMMMEKNKKIKKRERKIYLATDDITVWQNEVPQYIKQGYRFYGDSQITKSASPGQRNTAESFDGFIMDVLSLSYTDYLVCTFSSQVCRLAYELMQVQRTNGRDMSTNFYSLDDVYYFGGQISSLSASSSPLSNIYIISHRLESIMANHHPPPYVHNGNNDKINNSQKQHKFNVGDSLGIEKNLHNGYYLGDLYETKIQRLLDQETNVNDQQQQQEQQQQQQPPIDVGIEATTLPLYDSKSQLINCMTLEDYKLLETMNNFTMEKFQGMTQIAQQIQEENRDLNDRYRKLLPKLEIIDKLDRKVTRLEKMAYAIDAYSKRLGMFFFNPMLHIHFFNIIICELMIANQHGWQSSINRFFRKSNMNHHHHQNIGSTRN</sequence>
<dbReference type="Pfam" id="PF19745">
    <property type="entry name" value="FUT8_N_cat"/>
    <property type="match status" value="2"/>
</dbReference>
<evidence type="ECO:0000256" key="3">
    <source>
        <dbReference type="ARBA" id="ARBA00022679"/>
    </source>
</evidence>
<dbReference type="GO" id="GO:0046921">
    <property type="term" value="F:alpha-(1-&gt;6)-fucosyltransferase activity"/>
    <property type="evidence" value="ECO:0007669"/>
    <property type="project" value="TreeGrafter"/>
</dbReference>
<name>A0A922L1S5_DERFA</name>
<dbReference type="EMBL" id="ASGP02000006">
    <property type="protein sequence ID" value="KAH9501665.1"/>
    <property type="molecule type" value="Genomic_DNA"/>
</dbReference>
<feature type="domain" description="GT23" evidence="6">
    <location>
        <begin position="127"/>
        <end position="494"/>
    </location>
</feature>
<dbReference type="Pfam" id="PF10046">
    <property type="entry name" value="BLOC1_2"/>
    <property type="match status" value="1"/>
</dbReference>
<comment type="caution">
    <text evidence="7">The sequence shown here is derived from an EMBL/GenBank/DDBJ whole genome shotgun (WGS) entry which is preliminary data.</text>
</comment>
<evidence type="ECO:0000256" key="4">
    <source>
        <dbReference type="PROSITE-ProRule" id="PRU00992"/>
    </source>
</evidence>
<dbReference type="InterPro" id="IPR019269">
    <property type="entry name" value="BLOC1_su2"/>
</dbReference>
<feature type="region of interest" description="Important for donor substrate binding" evidence="4">
    <location>
        <begin position="350"/>
        <end position="351"/>
    </location>
</feature>
<reference evidence="7" key="2">
    <citation type="journal article" date="2022" name="Res Sq">
        <title>Comparative Genomics Reveals Insights into the Divergent Evolution of Astigmatic Mites and Household Pest Adaptations.</title>
        <authorList>
            <person name="Xiong Q."/>
            <person name="Wan A.T.-Y."/>
            <person name="Liu X.-Y."/>
            <person name="Fung C.S.-H."/>
            <person name="Xiao X."/>
            <person name="Malainual N."/>
            <person name="Hou J."/>
            <person name="Wang L."/>
            <person name="Wang M."/>
            <person name="Yang K."/>
            <person name="Cui Y."/>
            <person name="Leung E."/>
            <person name="Nong W."/>
            <person name="Shin S.-K."/>
            <person name="Au S."/>
            <person name="Jeong K.Y."/>
            <person name="Chew F.T."/>
            <person name="Hui J."/>
            <person name="Leung T.F."/>
            <person name="Tungtrongchitr A."/>
            <person name="Zhong N."/>
            <person name="Liu Z."/>
            <person name="Tsui S."/>
        </authorList>
    </citation>
    <scope>NUCLEOTIDE SEQUENCE</scope>
    <source>
        <strain evidence="7">Derf</strain>
        <tissue evidence="7">Whole organism</tissue>
    </source>
</reference>
<evidence type="ECO:0000313" key="8">
    <source>
        <dbReference type="Proteomes" id="UP000790347"/>
    </source>
</evidence>
<accession>A0A922L1S5</accession>
<dbReference type="AlphaFoldDB" id="A0A922L1S5"/>
<dbReference type="PANTHER" id="PTHR13132">
    <property type="entry name" value="ALPHA- 1,6 -FUCOSYLTRANSFERASE"/>
    <property type="match status" value="1"/>
</dbReference>
<dbReference type="PANTHER" id="PTHR13132:SF29">
    <property type="entry name" value="ALPHA-(1,6)-FUCOSYLTRANSFERASE"/>
    <property type="match status" value="1"/>
</dbReference>
<evidence type="ECO:0000256" key="5">
    <source>
        <dbReference type="SAM" id="MobiDB-lite"/>
    </source>
</evidence>
<keyword evidence="8" id="KW-1185">Reference proteome</keyword>
<dbReference type="PROSITE" id="PS51659">
    <property type="entry name" value="GT23"/>
    <property type="match status" value="1"/>
</dbReference>
<evidence type="ECO:0000313" key="7">
    <source>
        <dbReference type="EMBL" id="KAH9501665.1"/>
    </source>
</evidence>
<protein>
    <submittedName>
        <fullName evidence="7">Alpha-(1,6)-fucosyltransferase, variant 2</fullName>
    </submittedName>
</protein>
<keyword evidence="3 4" id="KW-0808">Transferase</keyword>
<dbReference type="InterPro" id="IPR045573">
    <property type="entry name" value="Fut8_N_cat"/>
</dbReference>
<evidence type="ECO:0000259" key="6">
    <source>
        <dbReference type="PROSITE" id="PS51659"/>
    </source>
</evidence>
<dbReference type="InterPro" id="IPR027350">
    <property type="entry name" value="GT23_dom"/>
</dbReference>
<reference evidence="7" key="1">
    <citation type="submission" date="2013-05" db="EMBL/GenBank/DDBJ databases">
        <authorList>
            <person name="Yim A.K.Y."/>
            <person name="Chan T.F."/>
            <person name="Ji K.M."/>
            <person name="Liu X.Y."/>
            <person name="Zhou J.W."/>
            <person name="Li R.Q."/>
            <person name="Yang K.Y."/>
            <person name="Li J."/>
            <person name="Li M."/>
            <person name="Law P.T.W."/>
            <person name="Wu Y.L."/>
            <person name="Cai Z.L."/>
            <person name="Qin H."/>
            <person name="Bao Y."/>
            <person name="Leung R.K.K."/>
            <person name="Ng P.K.S."/>
            <person name="Zou J."/>
            <person name="Zhong X.J."/>
            <person name="Ran P.X."/>
            <person name="Zhong N.S."/>
            <person name="Liu Z.G."/>
            <person name="Tsui S.K.W."/>
        </authorList>
    </citation>
    <scope>NUCLEOTIDE SEQUENCE</scope>
    <source>
        <strain evidence="7">Derf</strain>
        <tissue evidence="7">Whole organism</tissue>
    </source>
</reference>
<proteinExistence type="inferred from homology"/>
<keyword evidence="2 4" id="KW-0328">Glycosyltransferase</keyword>
<dbReference type="Proteomes" id="UP000790347">
    <property type="component" value="Unassembled WGS sequence"/>
</dbReference>
<evidence type="ECO:0000256" key="1">
    <source>
        <dbReference type="ARBA" id="ARBA00008468"/>
    </source>
</evidence>
<evidence type="ECO:0000256" key="2">
    <source>
        <dbReference type="ARBA" id="ARBA00022676"/>
    </source>
</evidence>
<gene>
    <name evidence="7" type="primary">FUT8_1</name>
    <name evidence="7" type="ORF">DERF_012496</name>
</gene>
<comment type="similarity">
    <text evidence="4">Belongs to the glycosyltransferase 23 family.</text>
</comment>
<feature type="compositionally biased region" description="Low complexity" evidence="5">
    <location>
        <begin position="593"/>
        <end position="604"/>
    </location>
</feature>
<feature type="region of interest" description="Disordered" evidence="5">
    <location>
        <begin position="588"/>
        <end position="607"/>
    </location>
</feature>
<comment type="similarity">
    <text evidence="1">Belongs to the BLOC1S2 family.</text>
</comment>
<organism evidence="7 8">
    <name type="scientific">Dermatophagoides farinae</name>
    <name type="common">American house dust mite</name>
    <dbReference type="NCBI Taxonomy" id="6954"/>
    <lineage>
        <taxon>Eukaryota</taxon>
        <taxon>Metazoa</taxon>
        <taxon>Ecdysozoa</taxon>
        <taxon>Arthropoda</taxon>
        <taxon>Chelicerata</taxon>
        <taxon>Arachnida</taxon>
        <taxon>Acari</taxon>
        <taxon>Acariformes</taxon>
        <taxon>Sarcoptiformes</taxon>
        <taxon>Astigmata</taxon>
        <taxon>Psoroptidia</taxon>
        <taxon>Analgoidea</taxon>
        <taxon>Pyroglyphidae</taxon>
        <taxon>Dermatophagoidinae</taxon>
        <taxon>Dermatophagoides</taxon>
    </lineage>
</organism>
<dbReference type="Gene3D" id="3.40.50.11350">
    <property type="match status" value="1"/>
</dbReference>
<dbReference type="GO" id="GO:0006487">
    <property type="term" value="P:protein N-linked glycosylation"/>
    <property type="evidence" value="ECO:0007669"/>
    <property type="project" value="TreeGrafter"/>
</dbReference>